<dbReference type="SUPFAM" id="SSF58104">
    <property type="entry name" value="Methyl-accepting chemotaxis protein (MCP) signaling domain"/>
    <property type="match status" value="1"/>
</dbReference>
<dbReference type="InterPro" id="IPR004089">
    <property type="entry name" value="MCPsignal_dom"/>
</dbReference>
<dbReference type="PROSITE" id="PS50885">
    <property type="entry name" value="HAMP"/>
    <property type="match status" value="1"/>
</dbReference>
<accession>A0ABS2Q861</accession>
<comment type="subcellular location">
    <subcellularLocation>
        <location evidence="1">Cell membrane</location>
    </subcellularLocation>
</comment>
<evidence type="ECO:0000259" key="9">
    <source>
        <dbReference type="PROSITE" id="PS50885"/>
    </source>
</evidence>
<dbReference type="PANTHER" id="PTHR32089">
    <property type="entry name" value="METHYL-ACCEPTING CHEMOTAXIS PROTEIN MCPB"/>
    <property type="match status" value="1"/>
</dbReference>
<evidence type="ECO:0000256" key="6">
    <source>
        <dbReference type="PROSITE-ProRule" id="PRU00284"/>
    </source>
</evidence>
<evidence type="ECO:0000256" key="5">
    <source>
        <dbReference type="ARBA" id="ARBA00029447"/>
    </source>
</evidence>
<dbReference type="Gene3D" id="1.10.287.950">
    <property type="entry name" value="Methyl-accepting chemotaxis protein"/>
    <property type="match status" value="1"/>
</dbReference>
<evidence type="ECO:0000256" key="7">
    <source>
        <dbReference type="SAM" id="Phobius"/>
    </source>
</evidence>
<comment type="caution">
    <text evidence="10">The sequence shown here is derived from an EMBL/GenBank/DDBJ whole genome shotgun (WGS) entry which is preliminary data.</text>
</comment>
<comment type="similarity">
    <text evidence="5">Belongs to the methyl-accepting chemotaxis (MCP) protein family.</text>
</comment>
<dbReference type="InterPro" id="IPR004090">
    <property type="entry name" value="Chemotax_Me-accpt_rcpt"/>
</dbReference>
<evidence type="ECO:0000256" key="2">
    <source>
        <dbReference type="ARBA" id="ARBA00022475"/>
    </source>
</evidence>
<dbReference type="InterPro" id="IPR003660">
    <property type="entry name" value="HAMP_dom"/>
</dbReference>
<organism evidence="10 11">
    <name type="scientific">Sporolactobacillus spathodeae</name>
    <dbReference type="NCBI Taxonomy" id="1465502"/>
    <lineage>
        <taxon>Bacteria</taxon>
        <taxon>Bacillati</taxon>
        <taxon>Bacillota</taxon>
        <taxon>Bacilli</taxon>
        <taxon>Bacillales</taxon>
        <taxon>Sporolactobacillaceae</taxon>
        <taxon>Sporolactobacillus</taxon>
    </lineage>
</organism>
<dbReference type="Proteomes" id="UP000823201">
    <property type="component" value="Unassembled WGS sequence"/>
</dbReference>
<evidence type="ECO:0000256" key="1">
    <source>
        <dbReference type="ARBA" id="ARBA00004236"/>
    </source>
</evidence>
<dbReference type="SMART" id="SM00283">
    <property type="entry name" value="MA"/>
    <property type="match status" value="1"/>
</dbReference>
<keyword evidence="7" id="KW-1133">Transmembrane helix</keyword>
<evidence type="ECO:0000313" key="11">
    <source>
        <dbReference type="Proteomes" id="UP000823201"/>
    </source>
</evidence>
<keyword evidence="3 7" id="KW-0472">Membrane</keyword>
<proteinExistence type="inferred from homology"/>
<dbReference type="RefSeq" id="WP_205006385.1">
    <property type="nucleotide sequence ID" value="NZ_CBCRXA010000010.1"/>
</dbReference>
<sequence length="576" mass="63689">MKGKVITWEQLKWSQMSINRRYLINILIIFLMMVLSVAFSTISLLQTGKAVRQVGAAGQQVARITEIGSLFRQKDTRVVDYLLRPGDGSIKKYTEDQRVLTLAEKKMQPDMRTARQKQLLMQIMRNDSIAYNLFQNEFAPAVLMNDQKQALALRRQQNRLQQDTMNKLSQLRQTVLTKQYEAISKANAQIRIALGSVALSLLLAIVISSFVTRRIQKSIKRSMQDVLEMTGKMASGDLRLSIHKMSAHDEIGQIGDSVIRLNHHLKEMTQAIGLLTGAARKNSQSLAQSVEIVTGNSAQVEQTLKELSSGISIQASQTAEIADKTVSFMKKIESEASKAKITSEWAQQAISTAEKGQQTMNDSVVSMADIRKRMQHCAEKMKKLKQHVTKVSEITESINRLAGQTNLLALNAAIEAARSGDGKNGFSVIAASIRQLSTETSEMVGQIGQIVTGIHSETRAVELALMTSKEAADRGEDKILVTGSQFDTIQKQMLQTGNNMAALNNELHQTSLFGTDIRQSIGGFAAVFEQAASSIGEISQAIEEINRTITDFSSEASSMQDKSGRLERLVSQFKFS</sequence>
<dbReference type="PROSITE" id="PS50111">
    <property type="entry name" value="CHEMOTAXIS_TRANSDUC_2"/>
    <property type="match status" value="1"/>
</dbReference>
<protein>
    <submittedName>
        <fullName evidence="10">Methyl-accepting chemotaxis protein</fullName>
    </submittedName>
</protein>
<keyword evidence="2" id="KW-1003">Cell membrane</keyword>
<dbReference type="EMBL" id="JAFBEV010000010">
    <property type="protein sequence ID" value="MBM7657979.1"/>
    <property type="molecule type" value="Genomic_DNA"/>
</dbReference>
<feature type="transmembrane region" description="Helical" evidence="7">
    <location>
        <begin position="22"/>
        <end position="45"/>
    </location>
</feature>
<dbReference type="Gene3D" id="6.10.340.10">
    <property type="match status" value="1"/>
</dbReference>
<name>A0ABS2Q861_9BACL</name>
<feature type="domain" description="Methyl-accepting transducer" evidence="8">
    <location>
        <begin position="289"/>
        <end position="546"/>
    </location>
</feature>
<keyword evidence="7" id="KW-0812">Transmembrane</keyword>
<keyword evidence="4 6" id="KW-0807">Transducer</keyword>
<gene>
    <name evidence="10" type="ORF">JOC27_001430</name>
</gene>
<evidence type="ECO:0000256" key="4">
    <source>
        <dbReference type="ARBA" id="ARBA00023224"/>
    </source>
</evidence>
<dbReference type="PRINTS" id="PR00260">
    <property type="entry name" value="CHEMTRNSDUCR"/>
</dbReference>
<evidence type="ECO:0000313" key="10">
    <source>
        <dbReference type="EMBL" id="MBM7657979.1"/>
    </source>
</evidence>
<feature type="domain" description="HAMP" evidence="9">
    <location>
        <begin position="217"/>
        <end position="270"/>
    </location>
</feature>
<evidence type="ECO:0000259" key="8">
    <source>
        <dbReference type="PROSITE" id="PS50111"/>
    </source>
</evidence>
<dbReference type="PANTHER" id="PTHR32089:SF112">
    <property type="entry name" value="LYSOZYME-LIKE PROTEIN-RELATED"/>
    <property type="match status" value="1"/>
</dbReference>
<reference evidence="10 11" key="1">
    <citation type="submission" date="2021-01" db="EMBL/GenBank/DDBJ databases">
        <title>Genomic Encyclopedia of Type Strains, Phase IV (KMG-IV): sequencing the most valuable type-strain genomes for metagenomic binning, comparative biology and taxonomic classification.</title>
        <authorList>
            <person name="Goeker M."/>
        </authorList>
    </citation>
    <scope>NUCLEOTIDE SEQUENCE [LARGE SCALE GENOMIC DNA]</scope>
    <source>
        <strain evidence="10 11">DSM 100968</strain>
    </source>
</reference>
<keyword evidence="11" id="KW-1185">Reference proteome</keyword>
<evidence type="ECO:0000256" key="3">
    <source>
        <dbReference type="ARBA" id="ARBA00023136"/>
    </source>
</evidence>
<dbReference type="Pfam" id="PF00015">
    <property type="entry name" value="MCPsignal"/>
    <property type="match status" value="1"/>
</dbReference>